<dbReference type="InterPro" id="IPR029052">
    <property type="entry name" value="Metallo-depent_PP-like"/>
</dbReference>
<dbReference type="Pfam" id="PF09423">
    <property type="entry name" value="PhoD"/>
    <property type="match status" value="1"/>
</dbReference>
<reference evidence="4 5" key="1">
    <citation type="submission" date="2018-01" db="EMBL/GenBank/DDBJ databases">
        <title>Draft genome sequence of Jiangella sp. GTF31.</title>
        <authorList>
            <person name="Sahin N."/>
            <person name="Ay H."/>
            <person name="Saygin H."/>
        </authorList>
    </citation>
    <scope>NUCLEOTIDE SEQUENCE [LARGE SCALE GENOMIC DNA]</scope>
    <source>
        <strain evidence="4 5">GTF31</strain>
    </source>
</reference>
<evidence type="ECO:0000313" key="4">
    <source>
        <dbReference type="EMBL" id="PZF80996.1"/>
    </source>
</evidence>
<dbReference type="SUPFAM" id="SSF56300">
    <property type="entry name" value="Metallo-dependent phosphatases"/>
    <property type="match status" value="1"/>
</dbReference>
<feature type="domain" description="Phospholipase D N-terminal" evidence="3">
    <location>
        <begin position="62"/>
        <end position="158"/>
    </location>
</feature>
<dbReference type="InterPro" id="IPR006311">
    <property type="entry name" value="TAT_signal"/>
</dbReference>
<dbReference type="EMBL" id="POTW01000069">
    <property type="protein sequence ID" value="PZF80996.1"/>
    <property type="molecule type" value="Genomic_DNA"/>
</dbReference>
<dbReference type="RefSeq" id="WP_111257005.1">
    <property type="nucleotide sequence ID" value="NZ_POTW01000069.1"/>
</dbReference>
<feature type="region of interest" description="Disordered" evidence="1">
    <location>
        <begin position="339"/>
        <end position="360"/>
    </location>
</feature>
<proteinExistence type="predicted"/>
<keyword evidence="5" id="KW-1185">Reference proteome</keyword>
<dbReference type="PANTHER" id="PTHR43606">
    <property type="entry name" value="PHOSPHATASE, PUTATIVE (AFU_ORTHOLOGUE AFUA_6G08710)-RELATED"/>
    <property type="match status" value="1"/>
</dbReference>
<dbReference type="Gene3D" id="3.60.21.70">
    <property type="entry name" value="PhoD-like phosphatase"/>
    <property type="match status" value="1"/>
</dbReference>
<dbReference type="Gene3D" id="2.60.40.380">
    <property type="entry name" value="Purple acid phosphatase-like, N-terminal"/>
    <property type="match status" value="1"/>
</dbReference>
<sequence>MTGDRNPFRGLRLDAVDATRRRFLTVTGAAMGLAVVGSLPGLASADGSAVELTQLPEYPFTLGVASGDPLSDSVVLWTRLAPRPLEPFGGLGPRPVMVLWQVAEDPSFRRIVRSGSARARREDSYSVHIDVQGLRPWREYWYRFRVGRHVSPVGRTRTAPAAGDSPAALRFAFASCQAYWEGFYTAYRDLAAREHDVVFHLGDYLYEYSVGVGAGVRQQQLPADTLRETVTLDEYRGRYALYKLDADLQAAHASAPWIVTMDDHEVENNWADEIPEGNTPTPTRNEFLVRRANAFRAWWEHMPVRLSQQPIGPDVQLYRRFQYGDLVRFNLLDTRQYRDDQAAGDGSDPPNPGSLDPNRTITGAEQERWLLDGFAERSARWEVLAHQTAIAQLDTRAGADVIVPMDTWDGYVASRQRVLGGAAERGVRNLVSIAGDLHRSVVSELKADYADPSAPVVGTEFVGTSISSGRDGMDNDEGGLTILAENPHVKFSNFQRGYVTVDVTPDQWLADYRVVDRVIVPGGTVTTRTRLAVEDGDPSIHVLGGQA</sequence>
<dbReference type="CDD" id="cd07389">
    <property type="entry name" value="MPP_PhoD"/>
    <property type="match status" value="1"/>
</dbReference>
<dbReference type="AlphaFoldDB" id="A0A2W2C5J0"/>
<gene>
    <name evidence="4" type="ORF">C1I92_23090</name>
</gene>
<feature type="domain" description="PhoD-like phosphatase metallophosphatase" evidence="2">
    <location>
        <begin position="171"/>
        <end position="512"/>
    </location>
</feature>
<comment type="caution">
    <text evidence="4">The sequence shown here is derived from an EMBL/GenBank/DDBJ whole genome shotgun (WGS) entry which is preliminary data.</text>
</comment>
<organism evidence="4 5">
    <name type="scientific">Jiangella anatolica</name>
    <dbReference type="NCBI Taxonomy" id="2670374"/>
    <lineage>
        <taxon>Bacteria</taxon>
        <taxon>Bacillati</taxon>
        <taxon>Actinomycetota</taxon>
        <taxon>Actinomycetes</taxon>
        <taxon>Jiangellales</taxon>
        <taxon>Jiangellaceae</taxon>
        <taxon>Jiangella</taxon>
    </lineage>
</organism>
<dbReference type="PROSITE" id="PS51318">
    <property type="entry name" value="TAT"/>
    <property type="match status" value="1"/>
</dbReference>
<dbReference type="Proteomes" id="UP000248764">
    <property type="component" value="Unassembled WGS sequence"/>
</dbReference>
<dbReference type="InterPro" id="IPR032093">
    <property type="entry name" value="PhoD_N"/>
</dbReference>
<dbReference type="PANTHER" id="PTHR43606:SF2">
    <property type="entry name" value="ALKALINE PHOSPHATASE FAMILY PROTEIN (AFU_ORTHOLOGUE AFUA_5G03860)"/>
    <property type="match status" value="1"/>
</dbReference>
<evidence type="ECO:0000259" key="3">
    <source>
        <dbReference type="Pfam" id="PF16655"/>
    </source>
</evidence>
<dbReference type="InterPro" id="IPR052900">
    <property type="entry name" value="Phospholipid_Metab_Enz"/>
</dbReference>
<accession>A0A2W2C5J0</accession>
<name>A0A2W2C5J0_9ACTN</name>
<dbReference type="InterPro" id="IPR038607">
    <property type="entry name" value="PhoD-like_sf"/>
</dbReference>
<dbReference type="InterPro" id="IPR018946">
    <property type="entry name" value="PhoD-like_MPP"/>
</dbReference>
<evidence type="ECO:0000313" key="5">
    <source>
        <dbReference type="Proteomes" id="UP000248764"/>
    </source>
</evidence>
<evidence type="ECO:0000256" key="1">
    <source>
        <dbReference type="SAM" id="MobiDB-lite"/>
    </source>
</evidence>
<protein>
    <submittedName>
        <fullName evidence="4">Alkaline phosphatase</fullName>
    </submittedName>
</protein>
<evidence type="ECO:0000259" key="2">
    <source>
        <dbReference type="Pfam" id="PF09423"/>
    </source>
</evidence>
<dbReference type="Pfam" id="PF16655">
    <property type="entry name" value="PhoD_N"/>
    <property type="match status" value="1"/>
</dbReference>